<proteinExistence type="evidence at protein level"/>
<dbReference type="OrthoDB" id="7926176at2"/>
<dbReference type="Pfam" id="PF18543">
    <property type="entry name" value="ID"/>
    <property type="match status" value="1"/>
</dbReference>
<dbReference type="EMBL" id="AHPK01000018">
    <property type="protein sequence ID" value="KEC54397.1"/>
    <property type="molecule type" value="Genomic_DNA"/>
</dbReference>
<reference evidence="9" key="1">
    <citation type="journal article" date="2011" name="PLoS Genet.">
        <title>Parallel evolution of a type IV secretion system in radiating lineages of the host-restricted bacterial pathogen Bartonella.</title>
        <authorList>
            <person name="Engel P."/>
            <person name="Salzburger W."/>
            <person name="Liesch M."/>
            <person name="Chang C.C."/>
            <person name="Maruyama S."/>
            <person name="Lanz C."/>
            <person name="Calteau A."/>
            <person name="Lajus A."/>
            <person name="Medigue C."/>
            <person name="Schuster S.C."/>
            <person name="Dehio C."/>
        </authorList>
    </citation>
    <scope>NUCLEOTIDE SEQUENCE</scope>
    <source>
        <strain evidence="9">ATCC BAA-1498</strain>
    </source>
</reference>
<dbReference type="Proteomes" id="UP000027336">
    <property type="component" value="Unassembled WGS sequence"/>
</dbReference>
<dbReference type="GO" id="GO:0005524">
    <property type="term" value="F:ATP binding"/>
    <property type="evidence" value="ECO:0007669"/>
    <property type="project" value="UniProtKB-KW"/>
</dbReference>
<dbReference type="InterPro" id="IPR040548">
    <property type="entry name" value="BepA_ID"/>
</dbReference>
<keyword evidence="11" id="KW-1185">Reference proteome</keyword>
<keyword evidence="1" id="KW-0808">Transferase</keyword>
<evidence type="ECO:0000256" key="1">
    <source>
        <dbReference type="ARBA" id="ARBA00022679"/>
    </source>
</evidence>
<dbReference type="NCBIfam" id="NF033856">
    <property type="entry name" value="T4SS_effec_BID"/>
    <property type="match status" value="1"/>
</dbReference>
<organism evidence="9">
    <name type="scientific">Bartonella rochalimae ATCC BAA-1498</name>
    <dbReference type="NCBI Taxonomy" id="685782"/>
    <lineage>
        <taxon>Bacteria</taxon>
        <taxon>Pseudomonadati</taxon>
        <taxon>Pseudomonadota</taxon>
        <taxon>Alphaproteobacteria</taxon>
        <taxon>Hyphomicrobiales</taxon>
        <taxon>Bartonellaceae</taxon>
        <taxon>Bartonella</taxon>
    </lineage>
</organism>
<keyword evidence="2" id="KW-0548">Nucleotidyltransferase</keyword>
<keyword evidence="12" id="KW-0002">3D-structure</keyword>
<sequence length="529" mass="61361">MYSGYYYPNTEVLKNKYGITNNRELRKQYSRDIKKIMIALRQEPSPEEFNSSYLKYLHECLFENAFEWAGCIRGRVFKFADGTTAKQHIVKTSDYKDTFLTGYKIEKSFQEFDKMLSEKNNLRGLSREEFVDEATKLFSFLNYIHPFKDGNGHAQRIFFEKLAEAAGHKLDFSVVTKQRMIHACSNAMPKNANYEAMRHLFEDISNPEKVYLLQEAIYPQSGSRRESLDNKIVMIAHEDVAYTGIYRNSYLNSITIETVDSYILCCKDYFAPEQLKALKPNDKLTFIASINNNLGQFLIPAEQLPPLKEEEVIEKIENDACIQKSLEKIRALSKLIYNNPEILEQDISHINANPKMGRELSERIINSPKSIGRLKGRKIGYIKSQKYKISEQNAKILSNEIFNYADKVSNIRCTIMREHKAKGRRLLQTVKMPSKKLQDILSLSVNLQLNALRSSPETYIEMNHFIRQITLRLSKKEHQKMYNSNYQELSASIGISVNKAKILIETVNKVNKILNILQPKNPQMQFMTL</sequence>
<dbReference type="Pfam" id="PF02661">
    <property type="entry name" value="Fic"/>
    <property type="match status" value="1"/>
</dbReference>
<dbReference type="InterPro" id="IPR012340">
    <property type="entry name" value="NA-bd_OB-fold"/>
</dbReference>
<accession>E6YLF3</accession>
<comment type="catalytic activity">
    <reaction evidence="7">
        <text>L-tyrosyl-[protein] + ATP = O-(5'-adenylyl)-L-tyrosyl-[protein] + diphosphate</text>
        <dbReference type="Rhea" id="RHEA:54288"/>
        <dbReference type="Rhea" id="RHEA-COMP:10136"/>
        <dbReference type="Rhea" id="RHEA-COMP:13846"/>
        <dbReference type="ChEBI" id="CHEBI:30616"/>
        <dbReference type="ChEBI" id="CHEBI:33019"/>
        <dbReference type="ChEBI" id="CHEBI:46858"/>
        <dbReference type="ChEBI" id="CHEBI:83624"/>
        <dbReference type="EC" id="2.7.7.108"/>
    </reaction>
</comment>
<keyword evidence="3" id="KW-0547">Nucleotide-binding</keyword>
<dbReference type="AlphaFoldDB" id="E6YLF3"/>
<dbReference type="PDBsum" id="4YK1"/>
<dbReference type="RefSeq" id="WP_051668876.1">
    <property type="nucleotide sequence ID" value="NZ_KL407338.1"/>
</dbReference>
<reference evidence="12" key="3">
    <citation type="journal article" date="2017" name="Structure">
        <title>The BID Domain of Type IV Secretion Substrates Forms a Conserved Four-Helix Bundle Topped with a Hook.</title>
        <authorList>
            <person name="Stanger F.V."/>
            <person name="de Beer T.A.P."/>
            <person name="Dranow D.M."/>
            <person name="Schirmer T."/>
            <person name="Phan I."/>
            <person name="Dehio C."/>
        </authorList>
    </citation>
    <scope>X-RAY CRYSTALLOGRAPHY (2.10 ANGSTROMS) OF 298-434</scope>
</reference>
<evidence type="ECO:0000313" key="9">
    <source>
        <dbReference type="EMBL" id="CBI77705.1"/>
    </source>
</evidence>
<evidence type="ECO:0000256" key="5">
    <source>
        <dbReference type="ARBA" id="ARBA00034531"/>
    </source>
</evidence>
<dbReference type="InterPro" id="IPR036597">
    <property type="entry name" value="Fido-like_dom_sf"/>
</dbReference>
<name>E6YLF3_9HYPH</name>
<dbReference type="PATRIC" id="fig|685782.3.peg.1335"/>
<evidence type="ECO:0000259" key="8">
    <source>
        <dbReference type="PROSITE" id="PS51459"/>
    </source>
</evidence>
<dbReference type="HOGENOM" id="CLU_024177_0_0_5"/>
<gene>
    <name evidence="9" type="ORF">BARRO_50054</name>
    <name evidence="10" type="ORF">O99_01278</name>
</gene>
<evidence type="ECO:0000256" key="3">
    <source>
        <dbReference type="ARBA" id="ARBA00022741"/>
    </source>
</evidence>
<dbReference type="GO" id="GO:0070733">
    <property type="term" value="F:AMPylase activity"/>
    <property type="evidence" value="ECO:0007669"/>
    <property type="project" value="UniProtKB-EC"/>
</dbReference>
<evidence type="ECO:0000256" key="6">
    <source>
        <dbReference type="ARBA" id="ARBA00047939"/>
    </source>
</evidence>
<evidence type="ECO:0000313" key="10">
    <source>
        <dbReference type="EMBL" id="KEC54397.1"/>
    </source>
</evidence>
<dbReference type="PDB" id="4YK1">
    <property type="method" value="X-ray"/>
    <property type="resolution" value="2.10 A"/>
    <property type="chains" value="A=298-434"/>
</dbReference>
<evidence type="ECO:0000313" key="11">
    <source>
        <dbReference type="Proteomes" id="UP000027336"/>
    </source>
</evidence>
<protein>
    <recommendedName>
        <fullName evidence="5">protein adenylyltransferase</fullName>
        <ecNumber evidence="5">2.7.7.108</ecNumber>
    </recommendedName>
</protein>
<evidence type="ECO:0000256" key="2">
    <source>
        <dbReference type="ARBA" id="ARBA00022695"/>
    </source>
</evidence>
<dbReference type="InterPro" id="IPR003812">
    <property type="entry name" value="Fido"/>
</dbReference>
<dbReference type="PANTHER" id="PTHR39560:SF1">
    <property type="entry name" value="PROTEIN ADENYLYLTRANSFERASE FIC-RELATED"/>
    <property type="match status" value="1"/>
</dbReference>
<evidence type="ECO:0000256" key="4">
    <source>
        <dbReference type="ARBA" id="ARBA00022840"/>
    </source>
</evidence>
<dbReference type="PANTHER" id="PTHR39560">
    <property type="entry name" value="PROTEIN ADENYLYLTRANSFERASE FIC-RELATED"/>
    <property type="match status" value="1"/>
</dbReference>
<dbReference type="Gene3D" id="1.10.3290.10">
    <property type="entry name" value="Fido-like domain"/>
    <property type="match status" value="1"/>
</dbReference>
<reference evidence="10 11" key="2">
    <citation type="submission" date="2012-04" db="EMBL/GenBank/DDBJ databases">
        <title>The Genome Sequence of Bartonella rochalimae BMGH.</title>
        <authorList>
            <consortium name="The Broad Institute Genome Sequencing Platform"/>
            <consortium name="The Broad Institute Genome Sequencing Center for Infectious Disease"/>
            <person name="Feldgarden M."/>
            <person name="Kirby J."/>
            <person name="Kosoy M."/>
            <person name="Birtles R."/>
            <person name="Probert W.S."/>
            <person name="Chiaraviglio L."/>
            <person name="Walker B."/>
            <person name="Young S.K."/>
            <person name="Zeng Q."/>
            <person name="Gargeya S."/>
            <person name="Fitzgerald M."/>
            <person name="Haas B."/>
            <person name="Abouelleil A."/>
            <person name="Alvarado L."/>
            <person name="Arachchi H.M."/>
            <person name="Berlin A.M."/>
            <person name="Chapman S.B."/>
            <person name="Goldberg J."/>
            <person name="Griggs A."/>
            <person name="Gujja S."/>
            <person name="Hansen M."/>
            <person name="Howarth C."/>
            <person name="Imamovic A."/>
            <person name="Larimer J."/>
            <person name="McCowen C."/>
            <person name="Montmayeur A."/>
            <person name="Murphy C."/>
            <person name="Neiman D."/>
            <person name="Pearson M."/>
            <person name="Priest M."/>
            <person name="Roberts A."/>
            <person name="Saif S."/>
            <person name="Shea T."/>
            <person name="Sisk P."/>
            <person name="Sykes S."/>
            <person name="Wortman J."/>
            <person name="Nusbaum C."/>
            <person name="Birren B."/>
        </authorList>
    </citation>
    <scope>NUCLEOTIDE SEQUENCE [LARGE SCALE GENOMIC DNA]</scope>
    <source>
        <strain evidence="10 11">ATCC BAA-1498</strain>
    </source>
</reference>
<dbReference type="EMBL" id="FN645459">
    <property type="protein sequence ID" value="CBI77705.1"/>
    <property type="molecule type" value="Genomic_DNA"/>
</dbReference>
<dbReference type="EC" id="2.7.7.108" evidence="5"/>
<feature type="domain" description="Fido" evidence="8">
    <location>
        <begin position="49"/>
        <end position="203"/>
    </location>
</feature>
<dbReference type="GO" id="GO:0051302">
    <property type="term" value="P:regulation of cell division"/>
    <property type="evidence" value="ECO:0007669"/>
    <property type="project" value="TreeGrafter"/>
</dbReference>
<dbReference type="Gene3D" id="2.40.50.140">
    <property type="entry name" value="Nucleic acid-binding proteins"/>
    <property type="match status" value="1"/>
</dbReference>
<dbReference type="SUPFAM" id="SSF140931">
    <property type="entry name" value="Fic-like"/>
    <property type="match status" value="1"/>
</dbReference>
<dbReference type="eggNOG" id="COG2184">
    <property type="taxonomic scope" value="Bacteria"/>
</dbReference>
<evidence type="ECO:0000256" key="7">
    <source>
        <dbReference type="ARBA" id="ARBA00048696"/>
    </source>
</evidence>
<comment type="catalytic activity">
    <reaction evidence="6">
        <text>L-threonyl-[protein] + ATP = 3-O-(5'-adenylyl)-L-threonyl-[protein] + diphosphate</text>
        <dbReference type="Rhea" id="RHEA:54292"/>
        <dbReference type="Rhea" id="RHEA-COMP:11060"/>
        <dbReference type="Rhea" id="RHEA-COMP:13847"/>
        <dbReference type="ChEBI" id="CHEBI:30013"/>
        <dbReference type="ChEBI" id="CHEBI:30616"/>
        <dbReference type="ChEBI" id="CHEBI:33019"/>
        <dbReference type="ChEBI" id="CHEBI:138113"/>
        <dbReference type="EC" id="2.7.7.108"/>
    </reaction>
</comment>
<dbReference type="PROSITE" id="PS51459">
    <property type="entry name" value="FIDO"/>
    <property type="match status" value="1"/>
</dbReference>
<evidence type="ECO:0007829" key="12">
    <source>
        <dbReference type="PDB" id="4YK1"/>
    </source>
</evidence>
<keyword evidence="4" id="KW-0067">ATP-binding</keyword>
<dbReference type="SMR" id="E6YLF3"/>